<keyword evidence="3" id="KW-0472">Membrane</keyword>
<dbReference type="AlphaFoldDB" id="A0A556PDW4"/>
<dbReference type="RefSeq" id="WP_144089156.1">
    <property type="nucleotide sequence ID" value="NZ_VMHE01000018.1"/>
</dbReference>
<protein>
    <submittedName>
        <fullName evidence="4">Class D sortase</fullName>
    </submittedName>
</protein>
<dbReference type="GO" id="GO:0016787">
    <property type="term" value="F:hydrolase activity"/>
    <property type="evidence" value="ECO:0007669"/>
    <property type="project" value="UniProtKB-KW"/>
</dbReference>
<dbReference type="Pfam" id="PF04203">
    <property type="entry name" value="Sortase"/>
    <property type="match status" value="1"/>
</dbReference>
<dbReference type="InterPro" id="IPR041999">
    <property type="entry name" value="Sortase_D_1"/>
</dbReference>
<feature type="active site" description="Proton donor/acceptor" evidence="2">
    <location>
        <position position="115"/>
    </location>
</feature>
<reference evidence="4 5" key="1">
    <citation type="submission" date="2019-07" db="EMBL/GenBank/DDBJ databases">
        <title>Allobacillus sp. nov. SKP isolated from shrimp paste of Euphausiacea.</title>
        <authorList>
            <person name="Kanchanasin P."/>
            <person name="Tanasupawat S."/>
            <person name="Shi W."/>
            <person name="Wu L."/>
            <person name="Ma J."/>
        </authorList>
    </citation>
    <scope>NUCLEOTIDE SEQUENCE [LARGE SCALE GENOMIC DNA]</scope>
    <source>
        <strain evidence="4 5">SKP4-8</strain>
    </source>
</reference>
<feature type="active site" description="Acyl-thioester intermediate" evidence="2">
    <location>
        <position position="172"/>
    </location>
</feature>
<feature type="transmembrane region" description="Helical" evidence="3">
    <location>
        <begin position="7"/>
        <end position="24"/>
    </location>
</feature>
<keyword evidence="3" id="KW-0812">Transmembrane</keyword>
<dbReference type="EMBL" id="VMHE01000018">
    <property type="protein sequence ID" value="TSJ62591.1"/>
    <property type="molecule type" value="Genomic_DNA"/>
</dbReference>
<comment type="caution">
    <text evidence="4">The sequence shown here is derived from an EMBL/GenBank/DDBJ whole genome shotgun (WGS) entry which is preliminary data.</text>
</comment>
<dbReference type="InterPro" id="IPR053525">
    <property type="entry name" value="Sortase_D"/>
</dbReference>
<evidence type="ECO:0000313" key="5">
    <source>
        <dbReference type="Proteomes" id="UP000316425"/>
    </source>
</evidence>
<organism evidence="4 5">
    <name type="scientific">Allobacillus salarius</name>
    <dbReference type="NCBI Taxonomy" id="1955272"/>
    <lineage>
        <taxon>Bacteria</taxon>
        <taxon>Bacillati</taxon>
        <taxon>Bacillota</taxon>
        <taxon>Bacilli</taxon>
        <taxon>Bacillales</taxon>
        <taxon>Bacillaceae</taxon>
        <taxon>Allobacillus</taxon>
    </lineage>
</organism>
<name>A0A556PDW4_9BACI</name>
<evidence type="ECO:0000256" key="1">
    <source>
        <dbReference type="ARBA" id="ARBA00022801"/>
    </source>
</evidence>
<keyword evidence="1" id="KW-0378">Hydrolase</keyword>
<dbReference type="Gene3D" id="2.40.260.10">
    <property type="entry name" value="Sortase"/>
    <property type="match status" value="1"/>
</dbReference>
<dbReference type="SUPFAM" id="SSF63817">
    <property type="entry name" value="Sortase"/>
    <property type="match status" value="1"/>
</dbReference>
<dbReference type="InterPro" id="IPR005754">
    <property type="entry name" value="Sortase"/>
</dbReference>
<dbReference type="NCBIfam" id="TIGR01076">
    <property type="entry name" value="sortase_fam"/>
    <property type="match status" value="1"/>
</dbReference>
<dbReference type="Proteomes" id="UP000316425">
    <property type="component" value="Unassembled WGS sequence"/>
</dbReference>
<evidence type="ECO:0000256" key="3">
    <source>
        <dbReference type="SAM" id="Phobius"/>
    </source>
</evidence>
<dbReference type="NCBIfam" id="NF033746">
    <property type="entry name" value="class_D_sortase"/>
    <property type="match status" value="1"/>
</dbReference>
<accession>A0A556PDW4</accession>
<evidence type="ECO:0000256" key="2">
    <source>
        <dbReference type="PIRSR" id="PIRSR605754-1"/>
    </source>
</evidence>
<sequence>MRILGKFLIIFGLLVIGIAGYQIWDNKVSADKALAEAHFILNQQSSVSDLSKNKDEAKQFTADKNEIVGKVEIPKLEREIAIVEGANEDALKQGVGHVTSTGFPAQGKQIVLSGHRDTVFRDFGQLEIGDRFIVHMPYGVFEYEIKEEEIVPEDDTSVIGRHSEEVLVVSTCYPFHFVGPAPDRYVTYAYPVDEGS</sequence>
<dbReference type="CDD" id="cd05828">
    <property type="entry name" value="Sortase_D_1"/>
    <property type="match status" value="1"/>
</dbReference>
<dbReference type="InterPro" id="IPR023365">
    <property type="entry name" value="Sortase_dom-sf"/>
</dbReference>
<keyword evidence="3" id="KW-1133">Transmembrane helix</keyword>
<evidence type="ECO:0000313" key="4">
    <source>
        <dbReference type="EMBL" id="TSJ62591.1"/>
    </source>
</evidence>
<proteinExistence type="predicted"/>
<gene>
    <name evidence="4" type="ORF">FPQ13_09775</name>
</gene>
<dbReference type="OrthoDB" id="165822at2"/>
<keyword evidence="5" id="KW-1185">Reference proteome</keyword>